<sequence length="288" mass="33126">MPENIEGEIKRLKQVKEAYIRATEKSKDIDSIKEELKKEELELESLMKELDSKNKELKDLAYSQEEFEKIQKEVQNLSAEVSRLKGTLSEKIQQKEKLETEIKELLHDITELEKQLQKIEKIRKFIADLERIRGAYHKDGVQKLLRKKIAPVISELATNYIESFNMDITDIYLSEDFDISVTKNSVDVPISLLSGGEKVAVALSLRLAIARVLARRLSVVIMDEPTTHLDEERRRDLVEILGKFFKAENTVPQIIIVTHHRELEDVADTVYLVQKVDGISKVIESSSL</sequence>
<dbReference type="PANTHER" id="PTHR32114">
    <property type="entry name" value="ABC TRANSPORTER ABCH.3"/>
    <property type="match status" value="1"/>
</dbReference>
<evidence type="ECO:0000313" key="5">
    <source>
        <dbReference type="Proteomes" id="UP000250189"/>
    </source>
</evidence>
<reference evidence="4 5" key="1">
    <citation type="submission" date="2016-04" db="EMBL/GenBank/DDBJ databases">
        <title>Complete genome sequence of Thermococcus chitonophagus type strain GC74.</title>
        <authorList>
            <person name="Oger P.M."/>
        </authorList>
    </citation>
    <scope>NUCLEOTIDE SEQUENCE [LARGE SCALE GENOMIC DNA]</scope>
    <source>
        <strain evidence="4 5">GC74</strain>
    </source>
</reference>
<dbReference type="EMBL" id="CP015193">
    <property type="protein sequence ID" value="ASJ17117.1"/>
    <property type="molecule type" value="Genomic_DNA"/>
</dbReference>
<evidence type="ECO:0000313" key="4">
    <source>
        <dbReference type="EMBL" id="ASJ17117.1"/>
    </source>
</evidence>
<proteinExistence type="predicted"/>
<feature type="domain" description="RecF/RecN/SMC N-terminal" evidence="3">
    <location>
        <begin position="43"/>
        <end position="277"/>
    </location>
</feature>
<dbReference type="InterPro" id="IPR027417">
    <property type="entry name" value="P-loop_NTPase"/>
</dbReference>
<evidence type="ECO:0000259" key="3">
    <source>
        <dbReference type="Pfam" id="PF02463"/>
    </source>
</evidence>
<dbReference type="Gene3D" id="3.40.50.300">
    <property type="entry name" value="P-loop containing nucleotide triphosphate hydrolases"/>
    <property type="match status" value="1"/>
</dbReference>
<dbReference type="Pfam" id="PF02463">
    <property type="entry name" value="SMC_N"/>
    <property type="match status" value="1"/>
</dbReference>
<dbReference type="PANTHER" id="PTHR32114:SF2">
    <property type="entry name" value="ABC TRANSPORTER ABCH.3"/>
    <property type="match status" value="1"/>
</dbReference>
<dbReference type="InterPro" id="IPR003395">
    <property type="entry name" value="RecF/RecN/SMC_N"/>
</dbReference>
<feature type="coiled-coil region" evidence="2">
    <location>
        <begin position="22"/>
        <end position="132"/>
    </location>
</feature>
<organism evidence="4 5">
    <name type="scientific">Thermococcus chitonophagus</name>
    <dbReference type="NCBI Taxonomy" id="54262"/>
    <lineage>
        <taxon>Archaea</taxon>
        <taxon>Methanobacteriati</taxon>
        <taxon>Methanobacteriota</taxon>
        <taxon>Thermococci</taxon>
        <taxon>Thermococcales</taxon>
        <taxon>Thermococcaceae</taxon>
        <taxon>Thermococcus</taxon>
    </lineage>
</organism>
<dbReference type="SUPFAM" id="SSF52540">
    <property type="entry name" value="P-loop containing nucleoside triphosphate hydrolases"/>
    <property type="match status" value="1"/>
</dbReference>
<protein>
    <recommendedName>
        <fullName evidence="3">RecF/RecN/SMC N-terminal domain-containing protein</fullName>
    </recommendedName>
</protein>
<accession>A0A2Z2N7S2</accession>
<keyword evidence="5" id="KW-1185">Reference proteome</keyword>
<keyword evidence="1 2" id="KW-0175">Coiled coil</keyword>
<gene>
    <name evidence="4" type="ORF">A3L04_08560</name>
</gene>
<evidence type="ECO:0000256" key="2">
    <source>
        <dbReference type="SAM" id="Coils"/>
    </source>
</evidence>
<name>A0A2Z2N7S2_9EURY</name>
<dbReference type="Proteomes" id="UP000250189">
    <property type="component" value="Chromosome"/>
</dbReference>
<dbReference type="AlphaFoldDB" id="A0A2Z2N7S2"/>
<evidence type="ECO:0000256" key="1">
    <source>
        <dbReference type="ARBA" id="ARBA00023054"/>
    </source>
</evidence>